<name>A0A8J7TI52_ATRSP</name>
<dbReference type="Proteomes" id="UP000736164">
    <property type="component" value="Unassembled WGS sequence"/>
</dbReference>
<proteinExistence type="inferred from homology"/>
<evidence type="ECO:0000256" key="3">
    <source>
        <dbReference type="ARBA" id="ARBA00004922"/>
    </source>
</evidence>
<dbReference type="Pfam" id="PF15027">
    <property type="entry name" value="MGT5A_N"/>
    <property type="match status" value="1"/>
</dbReference>
<dbReference type="GO" id="GO:0030144">
    <property type="term" value="F:alpha-1,6-mannosylglycoprotein 6-beta-N-acetylglucosaminyltransferase activity"/>
    <property type="evidence" value="ECO:0007669"/>
    <property type="project" value="UniProtKB-EC"/>
</dbReference>
<gene>
    <name evidence="20" type="primary">Mgat5</name>
    <name evidence="20" type="ORF">GTO95_0010505</name>
</gene>
<evidence type="ECO:0000256" key="4">
    <source>
        <dbReference type="ARBA" id="ARBA00007477"/>
    </source>
</evidence>
<feature type="domain" description="MGT5A-like N-terminal" evidence="19">
    <location>
        <begin position="4"/>
        <end position="141"/>
    </location>
</feature>
<reference evidence="20" key="1">
    <citation type="journal article" date="2021" name="Cell">
        <title>Tracing the genetic footprints of vertebrate landing in non-teleost ray-finned fishes.</title>
        <authorList>
            <person name="Bi X."/>
            <person name="Wang K."/>
            <person name="Yang L."/>
            <person name="Pan H."/>
            <person name="Jiang H."/>
            <person name="Wei Q."/>
            <person name="Fang M."/>
            <person name="Yu H."/>
            <person name="Zhu C."/>
            <person name="Cai Y."/>
            <person name="He Y."/>
            <person name="Gan X."/>
            <person name="Zeng H."/>
            <person name="Yu D."/>
            <person name="Zhu Y."/>
            <person name="Jiang H."/>
            <person name="Qiu Q."/>
            <person name="Yang H."/>
            <person name="Zhang Y.E."/>
            <person name="Wang W."/>
            <person name="Zhu M."/>
            <person name="He S."/>
            <person name="Zhang G."/>
        </authorList>
    </citation>
    <scope>NUCLEOTIDE SEQUENCE</scope>
    <source>
        <strain evidence="20">Allg_001</strain>
    </source>
</reference>
<keyword evidence="12" id="KW-0333">Golgi apparatus</keyword>
<keyword evidence="13 17" id="KW-0472">Membrane</keyword>
<dbReference type="GO" id="GO:0005576">
    <property type="term" value="C:extracellular region"/>
    <property type="evidence" value="ECO:0007669"/>
    <property type="project" value="UniProtKB-SubCell"/>
</dbReference>
<keyword evidence="11 17" id="KW-1133">Transmembrane helix</keyword>
<comment type="caution">
    <text evidence="20">The sequence shown here is derived from an EMBL/GenBank/DDBJ whole genome shotgun (WGS) entry which is preliminary data.</text>
</comment>
<evidence type="ECO:0000256" key="1">
    <source>
        <dbReference type="ARBA" id="ARBA00004323"/>
    </source>
</evidence>
<keyword evidence="8" id="KW-0808">Transferase</keyword>
<dbReference type="InterPro" id="IPR052105">
    <property type="entry name" value="MGAT5_Glycosyltransferase"/>
</dbReference>
<keyword evidence="21" id="KW-1185">Reference proteome</keyword>
<dbReference type="AlphaFoldDB" id="A0A8J7TI52"/>
<evidence type="ECO:0000256" key="13">
    <source>
        <dbReference type="ARBA" id="ARBA00023136"/>
    </source>
</evidence>
<comment type="subcellular location">
    <subcellularLocation>
        <location evidence="1">Golgi apparatus membrane</location>
        <topology evidence="1">Single-pass type II membrane protein</topology>
    </subcellularLocation>
    <subcellularLocation>
        <location evidence="2">Secreted</location>
    </subcellularLocation>
</comment>
<evidence type="ECO:0000256" key="8">
    <source>
        <dbReference type="ARBA" id="ARBA00022679"/>
    </source>
</evidence>
<dbReference type="EC" id="2.4.1.155" evidence="5"/>
<dbReference type="GO" id="GO:0006487">
    <property type="term" value="P:protein N-linked glycosylation"/>
    <property type="evidence" value="ECO:0007669"/>
    <property type="project" value="TreeGrafter"/>
</dbReference>
<sequence length="838" mass="94549">MGSVYLWKLSSQKLGFFLVTFGFIWGMMLLHFTIQQRTQHESSTVLREQILDLSKRYIKALAEENQNVVDGPYVGTMTAYDLKKTLAVLLDNILLRLGKLEAKVENIVYNGTGGNLTNGTSAAGAGAGAGAGNAEKVNVAASHKTVLTWHTIPCVTRDSLRHSGFLDHSEKCVPVGHSEGYALIGPQLPDSSSRSAGQGGRGPSPRTSLGKDFNLNERLDFFDLPRGASSVKYLLNGAQETCELPPMDGFPHCEGKLKWMKDMWRSDPCYASYGVDGSLCSFFIYLSEVENWCPRLPWRARNPSEEADRKGQTEIRTDFEELYRVMSRQEEFRWMMLRIKRMAEPWVGAIKSLAEKQNLEKRKRKKILVHLGLLTKESGFKIAENAFSGGPLGELVQWSDLITTLYLLGHDIRISASLAELKEIMRKVVGNKSGCPTQGDKVVELIYIDIVGLTQFKKTLGPSWVHYQCMLRVLDSFGTEPEFNHAHYAQSKGHKTPWGKWNLNPQQFNTMFPHTPDNSFLGFVVEQHLNASDIKHIDDIKRQNQSLVYGKVDNFWKDKKTYLDIIHSYTEVHGTVHGTSTVHLPSYVKNHGILSGRDLQFLLRETKLFVGLSFPYEGPAPLEAIANGCAFLNPKFNPPKSSKNTDFFKGKPTLRELTSQHPYAEVYIGRPHVWTVNIDDSEEVERAIRAILSQKIEPYLPYEFTCEGMLQRVNAYIEHQDFCHGQVMWPPLSALQVKFADPGKSCKQVCQEEQLICEPSFFQHLNKDKDLVRYGIECQTVESTNDIVVPAYDEGRKHCVFQGDLLLFSCAGAHPSLKRVCPCRDYMKGQVALCQDCL</sequence>
<comment type="similarity">
    <text evidence="4">Belongs to the glycosyltransferase 18 family.</text>
</comment>
<evidence type="ECO:0000256" key="12">
    <source>
        <dbReference type="ARBA" id="ARBA00023034"/>
    </source>
</evidence>
<keyword evidence="6" id="KW-0964">Secreted</keyword>
<evidence type="ECO:0000256" key="17">
    <source>
        <dbReference type="SAM" id="Phobius"/>
    </source>
</evidence>
<accession>A0A8J7TI52</accession>
<organism evidence="20 21">
    <name type="scientific">Atractosteus spatula</name>
    <name type="common">Alligator gar</name>
    <name type="synonym">Lepisosteus spatula</name>
    <dbReference type="NCBI Taxonomy" id="7917"/>
    <lineage>
        <taxon>Eukaryota</taxon>
        <taxon>Metazoa</taxon>
        <taxon>Chordata</taxon>
        <taxon>Craniata</taxon>
        <taxon>Vertebrata</taxon>
        <taxon>Euteleostomi</taxon>
        <taxon>Actinopterygii</taxon>
        <taxon>Neopterygii</taxon>
        <taxon>Holostei</taxon>
        <taxon>Semionotiformes</taxon>
        <taxon>Lepisosteidae</taxon>
        <taxon>Atractosteus</taxon>
    </lineage>
</organism>
<evidence type="ECO:0000259" key="18">
    <source>
        <dbReference type="Pfam" id="PF15024"/>
    </source>
</evidence>
<feature type="region of interest" description="Disordered" evidence="16">
    <location>
        <begin position="187"/>
        <end position="211"/>
    </location>
</feature>
<feature type="non-terminal residue" evidence="20">
    <location>
        <position position="838"/>
    </location>
</feature>
<comment type="catalytic activity">
    <reaction evidence="15">
        <text>N(4)-{beta-D-GlcNAc-(1-&gt;2)-[beta-D-GlcNAc-(1-&gt;4)]-alpha-D-Man-(1-&gt;3)-[beta-D-GlcNAc-(1-&gt;2)-alpha-D-Man-(1-&gt;6)]-beta-D-Man-(1-&gt;4)-beta-D-GlcNAc-(1-&gt;4)-beta-D-GlcNAc}-L-asparaginyl-[protein] + UDP-N-acetyl-alpha-D-glucosamine = N(4)-{beta-D-GlcNAc-(1-&gt;2)-[beta-D-GlcNAc-(1-&gt;4)]-alpha-D-Man-(1-&gt;3)-[beta-D-GlcNAc-(1-&gt;2)-[beta-D-GlcNAc-(1-&gt;6)]-alpha-D-Man-(1-&gt;6)]-beta-D-Man-(1-&gt;4)-beta-D-GlcNAc-(1-&gt;4)-beta-D-GlcNAc}-L-asparaginyl-[protein] + UDP + H(+)</text>
        <dbReference type="Rhea" id="RHEA:16921"/>
        <dbReference type="Rhea" id="RHEA-COMP:14374"/>
        <dbReference type="Rhea" id="RHEA-COMP:14377"/>
        <dbReference type="ChEBI" id="CHEBI:15378"/>
        <dbReference type="ChEBI" id="CHEBI:57705"/>
        <dbReference type="ChEBI" id="CHEBI:58223"/>
        <dbReference type="ChEBI" id="CHEBI:139507"/>
        <dbReference type="ChEBI" id="CHEBI:139510"/>
        <dbReference type="EC" id="2.4.1.155"/>
    </reaction>
</comment>
<evidence type="ECO:0000256" key="10">
    <source>
        <dbReference type="ARBA" id="ARBA00022968"/>
    </source>
</evidence>
<keyword evidence="14" id="KW-0325">Glycoprotein</keyword>
<keyword evidence="10" id="KW-0735">Signal-anchor</keyword>
<evidence type="ECO:0000256" key="15">
    <source>
        <dbReference type="ARBA" id="ARBA00048243"/>
    </source>
</evidence>
<dbReference type="InterPro" id="IPR026116">
    <property type="entry name" value="GT18_cat"/>
</dbReference>
<dbReference type="GO" id="GO:0000139">
    <property type="term" value="C:Golgi membrane"/>
    <property type="evidence" value="ECO:0007669"/>
    <property type="project" value="UniProtKB-SubCell"/>
</dbReference>
<evidence type="ECO:0000256" key="11">
    <source>
        <dbReference type="ARBA" id="ARBA00022989"/>
    </source>
</evidence>
<keyword evidence="9 17" id="KW-0812">Transmembrane</keyword>
<protein>
    <recommendedName>
        <fullName evidence="5">alpha-1,6-mannosyl-glycoprotein 6-beta-N-acetylglucosaminyltransferase</fullName>
        <ecNumber evidence="5">2.4.1.155</ecNumber>
    </recommendedName>
</protein>
<feature type="non-terminal residue" evidence="20">
    <location>
        <position position="1"/>
    </location>
</feature>
<feature type="transmembrane region" description="Helical" evidence="17">
    <location>
        <begin position="14"/>
        <end position="34"/>
    </location>
</feature>
<dbReference type="InterPro" id="IPR027833">
    <property type="entry name" value="MGT5A-like_N"/>
</dbReference>
<evidence type="ECO:0000256" key="9">
    <source>
        <dbReference type="ARBA" id="ARBA00022692"/>
    </source>
</evidence>
<keyword evidence="7" id="KW-0328">Glycosyltransferase</keyword>
<dbReference type="PANTHER" id="PTHR15075:SF5">
    <property type="entry name" value="ALPHA-1,6-MANNOSYLGLYCOPROTEIN 6-BETA-N-ACETYLGLUCOSAMINYLTRANSFERASE A"/>
    <property type="match status" value="1"/>
</dbReference>
<dbReference type="EMBL" id="JAAWVO010072505">
    <property type="protein sequence ID" value="MBN3324758.1"/>
    <property type="molecule type" value="Genomic_DNA"/>
</dbReference>
<evidence type="ECO:0000313" key="20">
    <source>
        <dbReference type="EMBL" id="MBN3324758.1"/>
    </source>
</evidence>
<evidence type="ECO:0000313" key="21">
    <source>
        <dbReference type="Proteomes" id="UP000736164"/>
    </source>
</evidence>
<evidence type="ECO:0000256" key="5">
    <source>
        <dbReference type="ARBA" id="ARBA00012671"/>
    </source>
</evidence>
<evidence type="ECO:0000256" key="6">
    <source>
        <dbReference type="ARBA" id="ARBA00022525"/>
    </source>
</evidence>
<evidence type="ECO:0000259" key="19">
    <source>
        <dbReference type="Pfam" id="PF15027"/>
    </source>
</evidence>
<evidence type="ECO:0000256" key="2">
    <source>
        <dbReference type="ARBA" id="ARBA00004613"/>
    </source>
</evidence>
<comment type="pathway">
    <text evidence="3">Protein modification; protein glycosylation.</text>
</comment>
<evidence type="ECO:0000256" key="16">
    <source>
        <dbReference type="SAM" id="MobiDB-lite"/>
    </source>
</evidence>
<feature type="domain" description="Glycosyltransferase family 18 catalytic" evidence="18">
    <location>
        <begin position="269"/>
        <end position="823"/>
    </location>
</feature>
<dbReference type="PANTHER" id="PTHR15075">
    <property type="entry name" value="ALPHA-MANNOSIDE BETA-1,6-N-ACETYLGLUCOSAMINYLTRANSFERASE"/>
    <property type="match status" value="1"/>
</dbReference>
<evidence type="ECO:0000256" key="7">
    <source>
        <dbReference type="ARBA" id="ARBA00022676"/>
    </source>
</evidence>
<dbReference type="UniPathway" id="UPA00378"/>
<evidence type="ECO:0000256" key="14">
    <source>
        <dbReference type="ARBA" id="ARBA00023180"/>
    </source>
</evidence>
<dbReference type="Pfam" id="PF15024">
    <property type="entry name" value="Glyco_transf_18"/>
    <property type="match status" value="1"/>
</dbReference>